<name>A0AAV5UFY2_9BILA</name>
<accession>A0AAV5UFY2</accession>
<feature type="chain" id="PRO_5043797952" evidence="1">
    <location>
        <begin position="19"/>
        <end position="202"/>
    </location>
</feature>
<sequence length="202" mass="22161">MRQAILLLLLICVVRVGSRGGRGGGGRGGGISGGNGEYRGSSGGGSGYWGRGGWRYTGGGHHYSGSRSVYGHVYGYHYHHSPVYMYGGRQLIISPMHGWTGYTDPTWATQFIFGSMAIRIPTTRVSVTYRRTLQRRMFISKDNIAALALSISHVLSQFGSIIREVFTDIPSIFNTRSHGPIRDSLIFLISQSISFKVHSTDL</sequence>
<organism evidence="2 3">
    <name type="scientific">Pristionchus entomophagus</name>
    <dbReference type="NCBI Taxonomy" id="358040"/>
    <lineage>
        <taxon>Eukaryota</taxon>
        <taxon>Metazoa</taxon>
        <taxon>Ecdysozoa</taxon>
        <taxon>Nematoda</taxon>
        <taxon>Chromadorea</taxon>
        <taxon>Rhabditida</taxon>
        <taxon>Rhabditina</taxon>
        <taxon>Diplogasteromorpha</taxon>
        <taxon>Diplogasteroidea</taxon>
        <taxon>Neodiplogasteridae</taxon>
        <taxon>Pristionchus</taxon>
    </lineage>
</organism>
<proteinExistence type="predicted"/>
<evidence type="ECO:0000313" key="3">
    <source>
        <dbReference type="Proteomes" id="UP001432027"/>
    </source>
</evidence>
<evidence type="ECO:0000313" key="2">
    <source>
        <dbReference type="EMBL" id="GMT05157.1"/>
    </source>
</evidence>
<evidence type="ECO:0000256" key="1">
    <source>
        <dbReference type="SAM" id="SignalP"/>
    </source>
</evidence>
<protein>
    <submittedName>
        <fullName evidence="2">Uncharacterized protein</fullName>
    </submittedName>
</protein>
<reference evidence="2" key="1">
    <citation type="submission" date="2023-10" db="EMBL/GenBank/DDBJ databases">
        <title>Genome assembly of Pristionchus species.</title>
        <authorList>
            <person name="Yoshida K."/>
            <person name="Sommer R.J."/>
        </authorList>
    </citation>
    <scope>NUCLEOTIDE SEQUENCE</scope>
    <source>
        <strain evidence="2">RS0144</strain>
    </source>
</reference>
<feature type="signal peptide" evidence="1">
    <location>
        <begin position="1"/>
        <end position="18"/>
    </location>
</feature>
<comment type="caution">
    <text evidence="2">The sequence shown here is derived from an EMBL/GenBank/DDBJ whole genome shotgun (WGS) entry which is preliminary data.</text>
</comment>
<gene>
    <name evidence="2" type="ORF">PENTCL1PPCAC_27331</name>
</gene>
<keyword evidence="3" id="KW-1185">Reference proteome</keyword>
<dbReference type="AlphaFoldDB" id="A0AAV5UFY2"/>
<keyword evidence="1" id="KW-0732">Signal</keyword>
<dbReference type="EMBL" id="BTSX01000006">
    <property type="protein sequence ID" value="GMT05157.1"/>
    <property type="molecule type" value="Genomic_DNA"/>
</dbReference>
<dbReference type="Proteomes" id="UP001432027">
    <property type="component" value="Unassembled WGS sequence"/>
</dbReference>